<comment type="catalytic activity">
    <reaction evidence="9">
        <text>L-seryl-[protein] + ATP = O-phospho-L-seryl-[protein] + ADP + H(+)</text>
        <dbReference type="Rhea" id="RHEA:17989"/>
        <dbReference type="Rhea" id="RHEA-COMP:9863"/>
        <dbReference type="Rhea" id="RHEA-COMP:11604"/>
        <dbReference type="ChEBI" id="CHEBI:15378"/>
        <dbReference type="ChEBI" id="CHEBI:29999"/>
        <dbReference type="ChEBI" id="CHEBI:30616"/>
        <dbReference type="ChEBI" id="CHEBI:83421"/>
        <dbReference type="ChEBI" id="CHEBI:456216"/>
        <dbReference type="EC" id="2.7.11.1"/>
    </reaction>
</comment>
<dbReference type="AlphaFoldDB" id="A0A930YCT8"/>
<evidence type="ECO:0000313" key="15">
    <source>
        <dbReference type="EMBL" id="MBF4762043.1"/>
    </source>
</evidence>
<dbReference type="CDD" id="cd14014">
    <property type="entry name" value="STKc_PknB_like"/>
    <property type="match status" value="1"/>
</dbReference>
<evidence type="ECO:0000256" key="7">
    <source>
        <dbReference type="ARBA" id="ARBA00022840"/>
    </source>
</evidence>
<comment type="catalytic activity">
    <reaction evidence="8">
        <text>L-threonyl-[protein] + ATP = O-phospho-L-threonyl-[protein] + ADP + H(+)</text>
        <dbReference type="Rhea" id="RHEA:46608"/>
        <dbReference type="Rhea" id="RHEA-COMP:11060"/>
        <dbReference type="Rhea" id="RHEA-COMP:11605"/>
        <dbReference type="ChEBI" id="CHEBI:15378"/>
        <dbReference type="ChEBI" id="CHEBI:30013"/>
        <dbReference type="ChEBI" id="CHEBI:30616"/>
        <dbReference type="ChEBI" id="CHEBI:61977"/>
        <dbReference type="ChEBI" id="CHEBI:456216"/>
        <dbReference type="EC" id="2.7.11.1"/>
    </reaction>
</comment>
<proteinExistence type="predicted"/>
<dbReference type="SUPFAM" id="SSF56112">
    <property type="entry name" value="Protein kinase-like (PK-like)"/>
    <property type="match status" value="1"/>
</dbReference>
<sequence>MTSSAHGPTLVGGRYELGELLGRGGMAEVRKGTDTRLGRVVAVKRLRTDLASDATFQARFRREAQSSASLNHPAIVSVYDTGEELTADGISQPYIVMEYVAGRTLRDILREGRKILPERALEITSGVLSALDYSHRAGIIHRDIKPGNVMLTPSGDVKVMDFGIARAISDASSTMTQTAAVVGTAQYLSPEQARGETVDSRSDVYSAGCLLYELLTGRPPFVGDSPVAVAYQHVRELAVPPSDHDTQLSPEIDAIVMKSLAKRVEDRYQSAAAMRADIERYLAGHPVRATAPPPPPPDDRTTVAPTGYQAYPPDPVTTTGRQPVPEPDDDGGGNRTGLLLFLGALLVALIIGAAFLLPMLFEDNPQQVQVPDLIGMTEQQARAAIGDAGLSVGQPEYVADPNVARDKVIKQDPNRDTFVEPGATVTITVSTGKPMTTVPPVVGQTREDAQASLQNAGLKAKFQEKDGDAPRGQVLETNPAAGEQVPEGTTVTVFFSDGPSKVPDVVGMTEDEAKQALQKEGFKAFVTTSNDTTEPKGTVIEQNPDGGSEQPQGTSVTIVVSSYEEPTETPSTGLPTETPTGLPTETPTATPSRGGPTP</sequence>
<evidence type="ECO:0000256" key="11">
    <source>
        <dbReference type="SAM" id="MobiDB-lite"/>
    </source>
</evidence>
<feature type="domain" description="Protein kinase" evidence="13">
    <location>
        <begin position="15"/>
        <end position="282"/>
    </location>
</feature>
<dbReference type="EMBL" id="JADKPN010000001">
    <property type="protein sequence ID" value="MBF4762043.1"/>
    <property type="molecule type" value="Genomic_DNA"/>
</dbReference>
<dbReference type="InterPro" id="IPR008271">
    <property type="entry name" value="Ser/Thr_kinase_AS"/>
</dbReference>
<keyword evidence="3" id="KW-0808">Transferase</keyword>
<evidence type="ECO:0000256" key="10">
    <source>
        <dbReference type="PROSITE-ProRule" id="PRU10141"/>
    </source>
</evidence>
<dbReference type="SMART" id="SM00740">
    <property type="entry name" value="PASTA"/>
    <property type="match status" value="3"/>
</dbReference>
<dbReference type="PROSITE" id="PS50011">
    <property type="entry name" value="PROTEIN_KINASE_DOM"/>
    <property type="match status" value="1"/>
</dbReference>
<dbReference type="PROSITE" id="PS51178">
    <property type="entry name" value="PASTA"/>
    <property type="match status" value="3"/>
</dbReference>
<feature type="compositionally biased region" description="Polar residues" evidence="11">
    <location>
        <begin position="549"/>
        <end position="560"/>
    </location>
</feature>
<dbReference type="EC" id="2.7.11.1" evidence="1"/>
<gene>
    <name evidence="15" type="primary">pknB</name>
    <name evidence="15" type="ORF">ISU07_02795</name>
</gene>
<keyword evidence="12" id="KW-1133">Transmembrane helix</keyword>
<dbReference type="Gene3D" id="3.30.10.20">
    <property type="match status" value="3"/>
</dbReference>
<protein>
    <recommendedName>
        <fullName evidence="1">non-specific serine/threonine protein kinase</fullName>
        <ecNumber evidence="1">2.7.11.1</ecNumber>
    </recommendedName>
</protein>
<dbReference type="PROSITE" id="PS00107">
    <property type="entry name" value="PROTEIN_KINASE_ATP"/>
    <property type="match status" value="1"/>
</dbReference>
<feature type="domain" description="PASTA" evidence="14">
    <location>
        <begin position="498"/>
        <end position="562"/>
    </location>
</feature>
<comment type="caution">
    <text evidence="15">The sequence shown here is derived from an EMBL/GenBank/DDBJ whole genome shotgun (WGS) entry which is preliminary data.</text>
</comment>
<dbReference type="SMART" id="SM00220">
    <property type="entry name" value="S_TKc"/>
    <property type="match status" value="1"/>
</dbReference>
<keyword evidence="7 10" id="KW-0067">ATP-binding</keyword>
<dbReference type="Pfam" id="PF03793">
    <property type="entry name" value="PASTA"/>
    <property type="match status" value="3"/>
</dbReference>
<evidence type="ECO:0000256" key="3">
    <source>
        <dbReference type="ARBA" id="ARBA00022679"/>
    </source>
</evidence>
<evidence type="ECO:0000256" key="4">
    <source>
        <dbReference type="ARBA" id="ARBA00022737"/>
    </source>
</evidence>
<dbReference type="GO" id="GO:0004674">
    <property type="term" value="F:protein serine/threonine kinase activity"/>
    <property type="evidence" value="ECO:0007669"/>
    <property type="project" value="UniProtKB-KW"/>
</dbReference>
<dbReference type="CDD" id="cd06577">
    <property type="entry name" value="PASTA_pknB"/>
    <property type="match status" value="3"/>
</dbReference>
<evidence type="ECO:0000259" key="14">
    <source>
        <dbReference type="PROSITE" id="PS51178"/>
    </source>
</evidence>
<dbReference type="PANTHER" id="PTHR43289:SF6">
    <property type="entry name" value="SERINE_THREONINE-PROTEIN KINASE NEKL-3"/>
    <property type="match status" value="1"/>
</dbReference>
<dbReference type="InterPro" id="IPR011009">
    <property type="entry name" value="Kinase-like_dom_sf"/>
</dbReference>
<dbReference type="NCBIfam" id="NF033483">
    <property type="entry name" value="PknB_PASTA_kin"/>
    <property type="match status" value="1"/>
</dbReference>
<dbReference type="PROSITE" id="PS00108">
    <property type="entry name" value="PROTEIN_KINASE_ST"/>
    <property type="match status" value="1"/>
</dbReference>
<keyword evidence="2" id="KW-0723">Serine/threonine-protein kinase</keyword>
<evidence type="ECO:0000256" key="1">
    <source>
        <dbReference type="ARBA" id="ARBA00012513"/>
    </source>
</evidence>
<dbReference type="InterPro" id="IPR000719">
    <property type="entry name" value="Prot_kinase_dom"/>
</dbReference>
<keyword evidence="5 10" id="KW-0547">Nucleotide-binding</keyword>
<evidence type="ECO:0000256" key="2">
    <source>
        <dbReference type="ARBA" id="ARBA00022527"/>
    </source>
</evidence>
<organism evidence="15 16">
    <name type="scientific">Nocardioides islandensis</name>
    <dbReference type="NCBI Taxonomy" id="433663"/>
    <lineage>
        <taxon>Bacteria</taxon>
        <taxon>Bacillati</taxon>
        <taxon>Actinomycetota</taxon>
        <taxon>Actinomycetes</taxon>
        <taxon>Propionibacteriales</taxon>
        <taxon>Nocardioidaceae</taxon>
        <taxon>Nocardioides</taxon>
    </lineage>
</organism>
<dbReference type="Gene3D" id="3.30.200.20">
    <property type="entry name" value="Phosphorylase Kinase, domain 1"/>
    <property type="match status" value="1"/>
</dbReference>
<evidence type="ECO:0000256" key="12">
    <source>
        <dbReference type="SAM" id="Phobius"/>
    </source>
</evidence>
<name>A0A930YCT8_9ACTN</name>
<dbReference type="RefSeq" id="WP_194705202.1">
    <property type="nucleotide sequence ID" value="NZ_JADKPN010000001.1"/>
</dbReference>
<dbReference type="FunFam" id="1.10.510.10:FF:000021">
    <property type="entry name" value="Serine/threonine protein kinase"/>
    <property type="match status" value="1"/>
</dbReference>
<evidence type="ECO:0000256" key="5">
    <source>
        <dbReference type="ARBA" id="ARBA00022741"/>
    </source>
</evidence>
<keyword evidence="16" id="KW-1185">Reference proteome</keyword>
<feature type="compositionally biased region" description="Low complexity" evidence="11">
    <location>
        <begin position="568"/>
        <end position="591"/>
    </location>
</feature>
<dbReference type="Gene3D" id="1.10.510.10">
    <property type="entry name" value="Transferase(Phosphotransferase) domain 1"/>
    <property type="match status" value="1"/>
</dbReference>
<keyword evidence="12" id="KW-0472">Membrane</keyword>
<dbReference type="SUPFAM" id="SSF54184">
    <property type="entry name" value="Penicillin-binding protein 2x (pbp-2x), c-terminal domain"/>
    <property type="match status" value="2"/>
</dbReference>
<keyword evidence="4" id="KW-0677">Repeat</keyword>
<accession>A0A930YCT8</accession>
<feature type="binding site" evidence="10">
    <location>
        <position position="44"/>
    </location>
    <ligand>
        <name>ATP</name>
        <dbReference type="ChEBI" id="CHEBI:30616"/>
    </ligand>
</feature>
<feature type="transmembrane region" description="Helical" evidence="12">
    <location>
        <begin position="338"/>
        <end position="361"/>
    </location>
</feature>
<feature type="region of interest" description="Disordered" evidence="11">
    <location>
        <begin position="286"/>
        <end position="332"/>
    </location>
</feature>
<dbReference type="Proteomes" id="UP000640489">
    <property type="component" value="Unassembled WGS sequence"/>
</dbReference>
<keyword evidence="6 15" id="KW-0418">Kinase</keyword>
<dbReference type="InterPro" id="IPR017441">
    <property type="entry name" value="Protein_kinase_ATP_BS"/>
</dbReference>
<reference evidence="15" key="1">
    <citation type="submission" date="2020-11" db="EMBL/GenBank/DDBJ databases">
        <title>Nocardioides sp. nov., isolated from Soil of Cynanchum wilfordii Hemsley rhizosphere.</title>
        <authorList>
            <person name="Lee J.-S."/>
            <person name="Suh M.K."/>
            <person name="Kim J.-S."/>
        </authorList>
    </citation>
    <scope>NUCLEOTIDE SEQUENCE</scope>
    <source>
        <strain evidence="15">KCTC 19275</strain>
    </source>
</reference>
<dbReference type="InterPro" id="IPR005543">
    <property type="entry name" value="PASTA_dom"/>
</dbReference>
<dbReference type="PANTHER" id="PTHR43289">
    <property type="entry name" value="MITOGEN-ACTIVATED PROTEIN KINASE KINASE KINASE 20-RELATED"/>
    <property type="match status" value="1"/>
</dbReference>
<dbReference type="GO" id="GO:0045717">
    <property type="term" value="P:negative regulation of fatty acid biosynthetic process"/>
    <property type="evidence" value="ECO:0007669"/>
    <property type="project" value="UniProtKB-ARBA"/>
</dbReference>
<dbReference type="FunFam" id="3.30.200.20:FF:000035">
    <property type="entry name" value="Serine/threonine protein kinase Stk1"/>
    <property type="match status" value="1"/>
</dbReference>
<feature type="domain" description="PASTA" evidence="14">
    <location>
        <begin position="364"/>
        <end position="431"/>
    </location>
</feature>
<evidence type="ECO:0000259" key="13">
    <source>
        <dbReference type="PROSITE" id="PS50011"/>
    </source>
</evidence>
<evidence type="ECO:0000256" key="6">
    <source>
        <dbReference type="ARBA" id="ARBA00022777"/>
    </source>
</evidence>
<feature type="domain" description="PASTA" evidence="14">
    <location>
        <begin position="432"/>
        <end position="497"/>
    </location>
</feature>
<dbReference type="Pfam" id="PF00069">
    <property type="entry name" value="Pkinase"/>
    <property type="match status" value="1"/>
</dbReference>
<evidence type="ECO:0000256" key="8">
    <source>
        <dbReference type="ARBA" id="ARBA00047899"/>
    </source>
</evidence>
<keyword evidence="12" id="KW-0812">Transmembrane</keyword>
<feature type="region of interest" description="Disordered" evidence="11">
    <location>
        <begin position="528"/>
        <end position="598"/>
    </location>
</feature>
<evidence type="ECO:0000313" key="16">
    <source>
        <dbReference type="Proteomes" id="UP000640489"/>
    </source>
</evidence>
<dbReference type="GO" id="GO:0005524">
    <property type="term" value="F:ATP binding"/>
    <property type="evidence" value="ECO:0007669"/>
    <property type="project" value="UniProtKB-UniRule"/>
</dbReference>
<evidence type="ECO:0000256" key="9">
    <source>
        <dbReference type="ARBA" id="ARBA00048679"/>
    </source>
</evidence>